<accession>A0A0C1U5L6</accession>
<keyword evidence="1" id="KW-0449">Lipoprotein</keyword>
<dbReference type="Proteomes" id="UP000031366">
    <property type="component" value="Unassembled WGS sequence"/>
</dbReference>
<proteinExistence type="predicted"/>
<organism evidence="1 2">
    <name type="scientific">Clostridium argentinense CDC 2741</name>
    <dbReference type="NCBI Taxonomy" id="1418104"/>
    <lineage>
        <taxon>Bacteria</taxon>
        <taxon>Bacillati</taxon>
        <taxon>Bacillota</taxon>
        <taxon>Clostridia</taxon>
        <taxon>Eubacteriales</taxon>
        <taxon>Clostridiaceae</taxon>
        <taxon>Clostridium</taxon>
    </lineage>
</organism>
<keyword evidence="2" id="KW-1185">Reference proteome</keyword>
<dbReference type="PROSITE" id="PS51257">
    <property type="entry name" value="PROKAR_LIPOPROTEIN"/>
    <property type="match status" value="1"/>
</dbReference>
<dbReference type="CDD" id="cd15786">
    <property type="entry name" value="CPF_1278_like"/>
    <property type="match status" value="1"/>
</dbReference>
<gene>
    <name evidence="1" type="ORF">U732_3901</name>
</gene>
<dbReference type="Pfam" id="PF16224">
    <property type="entry name" value="DUF4883"/>
    <property type="match status" value="1"/>
</dbReference>
<comment type="caution">
    <text evidence="1">The sequence shown here is derived from an EMBL/GenBank/DDBJ whole genome shotgun (WGS) entry which is preliminary data.</text>
</comment>
<reference evidence="1 2" key="1">
    <citation type="journal article" date="2015" name="Infect. Genet. Evol.">
        <title>Genomic sequences of six botulinum neurotoxin-producing strains representing three clostridial species illustrate the mobility and diversity of botulinum neurotoxin genes.</title>
        <authorList>
            <person name="Smith T.J."/>
            <person name="Hill K.K."/>
            <person name="Xie G."/>
            <person name="Foley B.T."/>
            <person name="Williamson C.H."/>
            <person name="Foster J.T."/>
            <person name="Johnson S.L."/>
            <person name="Chertkov O."/>
            <person name="Teshima H."/>
            <person name="Gibbons H.S."/>
            <person name="Johnsky L.A."/>
            <person name="Karavis M.A."/>
            <person name="Smith L.A."/>
        </authorList>
    </citation>
    <scope>NUCLEOTIDE SEQUENCE [LARGE SCALE GENOMIC DNA]</scope>
    <source>
        <strain evidence="1 2">CDC 2741</strain>
    </source>
</reference>
<dbReference type="AlphaFoldDB" id="A0A0C1U5L6"/>
<evidence type="ECO:0000313" key="2">
    <source>
        <dbReference type="Proteomes" id="UP000031366"/>
    </source>
</evidence>
<dbReference type="OrthoDB" id="1937023at2"/>
<protein>
    <submittedName>
        <fullName evidence="1">Putative lipoprotein</fullName>
    </submittedName>
</protein>
<dbReference type="RefSeq" id="WP_039630453.1">
    <property type="nucleotide sequence ID" value="NZ_AYSO01000012.1"/>
</dbReference>
<name>A0A0C1U5L6_9CLOT</name>
<dbReference type="Gene3D" id="3.30.1490.410">
    <property type="entry name" value="Uncharacterised protein PF16224, DUF4883"/>
    <property type="match status" value="1"/>
</dbReference>
<evidence type="ECO:0000313" key="1">
    <source>
        <dbReference type="EMBL" id="KIE48014.1"/>
    </source>
</evidence>
<sequence length="156" mass="18599">MYKKILTLITIVLILITTTSCSYDIKDIFKDEKPANSYHTYNLIDCYVDSTPNEVAVFDINLYKQKNLKEKEAFDVLRFINSIKNEYFIDKPDNIDTIPVYKLFITFENEKYIINVYNERYISIYPWDGEYSMDYIDMAEIPLAFNLYGLCRYFLS</sequence>
<dbReference type="EMBL" id="AYSO01000012">
    <property type="protein sequence ID" value="KIE48014.1"/>
    <property type="molecule type" value="Genomic_DNA"/>
</dbReference>
<dbReference type="InterPro" id="IPR032619">
    <property type="entry name" value="DUF4883"/>
</dbReference>